<dbReference type="EMBL" id="JAOVZV010000042">
    <property type="protein sequence ID" value="MCX8534713.1"/>
    <property type="molecule type" value="Genomic_DNA"/>
</dbReference>
<evidence type="ECO:0000313" key="2">
    <source>
        <dbReference type="Proteomes" id="UP001070176"/>
    </source>
</evidence>
<evidence type="ECO:0000313" key="1">
    <source>
        <dbReference type="EMBL" id="MCX8534713.1"/>
    </source>
</evidence>
<reference evidence="1" key="1">
    <citation type="submission" date="2022-10" db="EMBL/GenBank/DDBJ databases">
        <title>Chryseobacterium sp. nov., a novel bacterial species.</title>
        <authorList>
            <person name="Cao Y."/>
        </authorList>
    </citation>
    <scope>NUCLEOTIDE SEQUENCE</scope>
    <source>
        <strain evidence="1">KC 927</strain>
    </source>
</reference>
<feature type="non-terminal residue" evidence="1">
    <location>
        <position position="1"/>
    </location>
</feature>
<accession>A0ABT3Y9A8</accession>
<sequence>NPQPGFTDENGCPIGAPSLPLLSTHDPCWNIKTNFANARFMQKVTAIDKPEVFDYDHEMGFAAAYPPANTGVIGTQYQPMENNIDTHKVRLPDGSQYFAFIHSHNNKEGAVKMFSPADLATFLSSCVVNANESGSIGDAYAMVITSAGNYILKYTGFSTTFGIGPNGLKFWNAWYERAMLEIQNDDKSFDQDKVEKMFLRFLKEKVKIDGVQLYKVEKTTGKATELSLDATNTVIPTPCD</sequence>
<dbReference type="Proteomes" id="UP001070176">
    <property type="component" value="Unassembled WGS sequence"/>
</dbReference>
<dbReference type="RefSeq" id="WP_267283141.1">
    <property type="nucleotide sequence ID" value="NZ_JAOVZV010000042.1"/>
</dbReference>
<keyword evidence="2" id="KW-1185">Reference proteome</keyword>
<gene>
    <name evidence="1" type="ORF">OEA66_20410</name>
</gene>
<comment type="caution">
    <text evidence="1">The sequence shown here is derived from an EMBL/GenBank/DDBJ whole genome shotgun (WGS) entry which is preliminary data.</text>
</comment>
<proteinExistence type="predicted"/>
<protein>
    <submittedName>
        <fullName evidence="1">Uncharacterized protein</fullName>
    </submittedName>
</protein>
<organism evidence="1 2">
    <name type="scientific">Chryseobacterium luquanense</name>
    <dbReference type="NCBI Taxonomy" id="2983766"/>
    <lineage>
        <taxon>Bacteria</taxon>
        <taxon>Pseudomonadati</taxon>
        <taxon>Bacteroidota</taxon>
        <taxon>Flavobacteriia</taxon>
        <taxon>Flavobacteriales</taxon>
        <taxon>Weeksellaceae</taxon>
        <taxon>Chryseobacterium group</taxon>
        <taxon>Chryseobacterium</taxon>
    </lineage>
</organism>
<name>A0ABT3Y9A8_9FLAO</name>